<dbReference type="Proteomes" id="UP000291259">
    <property type="component" value="Chromosome"/>
</dbReference>
<evidence type="ECO:0000256" key="3">
    <source>
        <dbReference type="ARBA" id="ARBA00022691"/>
    </source>
</evidence>
<dbReference type="PANTHER" id="PTHR43464:SF19">
    <property type="entry name" value="UBIQUINONE BIOSYNTHESIS O-METHYLTRANSFERASE, MITOCHONDRIAL"/>
    <property type="match status" value="1"/>
</dbReference>
<evidence type="ECO:0000313" key="4">
    <source>
        <dbReference type="EMBL" id="QAY74114.1"/>
    </source>
</evidence>
<dbReference type="SUPFAM" id="SSF53335">
    <property type="entry name" value="S-adenosyl-L-methionine-dependent methyltransferases"/>
    <property type="match status" value="1"/>
</dbReference>
<evidence type="ECO:0000256" key="2">
    <source>
        <dbReference type="ARBA" id="ARBA00022679"/>
    </source>
</evidence>
<evidence type="ECO:0000313" key="5">
    <source>
        <dbReference type="Proteomes" id="UP000291259"/>
    </source>
</evidence>
<keyword evidence="3" id="KW-0949">S-adenosyl-L-methionine</keyword>
<keyword evidence="2 4" id="KW-0808">Transferase</keyword>
<organism evidence="4 5">
    <name type="scientific">Agromyces protaetiae</name>
    <dbReference type="NCBI Taxonomy" id="2509455"/>
    <lineage>
        <taxon>Bacteria</taxon>
        <taxon>Bacillati</taxon>
        <taxon>Actinomycetota</taxon>
        <taxon>Actinomycetes</taxon>
        <taxon>Micrococcales</taxon>
        <taxon>Microbacteriaceae</taxon>
        <taxon>Agromyces</taxon>
    </lineage>
</organism>
<dbReference type="Pfam" id="PF13489">
    <property type="entry name" value="Methyltransf_23"/>
    <property type="match status" value="1"/>
</dbReference>
<protein>
    <submittedName>
        <fullName evidence="4">Methyltransferase domain-containing protein</fullName>
    </submittedName>
</protein>
<keyword evidence="5" id="KW-1185">Reference proteome</keyword>
<dbReference type="EMBL" id="CP035491">
    <property type="protein sequence ID" value="QAY74114.1"/>
    <property type="molecule type" value="Genomic_DNA"/>
</dbReference>
<evidence type="ECO:0000256" key="1">
    <source>
        <dbReference type="ARBA" id="ARBA00022603"/>
    </source>
</evidence>
<reference evidence="4 5" key="1">
    <citation type="submission" date="2019-01" db="EMBL/GenBank/DDBJ databases">
        <title>Genome sequencing of strain FW100M-8.</title>
        <authorList>
            <person name="Heo J."/>
            <person name="Kim S.-J."/>
            <person name="Kim J.-S."/>
            <person name="Hong S.-B."/>
            <person name="Kwon S.-W."/>
        </authorList>
    </citation>
    <scope>NUCLEOTIDE SEQUENCE [LARGE SCALE GENOMIC DNA]</scope>
    <source>
        <strain evidence="4 5">FW100M-8</strain>
    </source>
</reference>
<name>A0A4P6FDW1_9MICO</name>
<gene>
    <name evidence="4" type="ORF">ET445_12995</name>
</gene>
<dbReference type="Gene3D" id="3.40.50.150">
    <property type="entry name" value="Vaccinia Virus protein VP39"/>
    <property type="match status" value="1"/>
</dbReference>
<dbReference type="CDD" id="cd02440">
    <property type="entry name" value="AdoMet_MTases"/>
    <property type="match status" value="1"/>
</dbReference>
<dbReference type="OrthoDB" id="5106431at2"/>
<dbReference type="PANTHER" id="PTHR43464">
    <property type="entry name" value="METHYLTRANSFERASE"/>
    <property type="match status" value="1"/>
</dbReference>
<dbReference type="InterPro" id="IPR029063">
    <property type="entry name" value="SAM-dependent_MTases_sf"/>
</dbReference>
<accession>A0A4P6FDW1</accession>
<dbReference type="GO" id="GO:0008168">
    <property type="term" value="F:methyltransferase activity"/>
    <property type="evidence" value="ECO:0007669"/>
    <property type="project" value="UniProtKB-KW"/>
</dbReference>
<keyword evidence="1 4" id="KW-0489">Methyltransferase</keyword>
<dbReference type="RefSeq" id="WP_129191661.1">
    <property type="nucleotide sequence ID" value="NZ_CP035491.1"/>
</dbReference>
<dbReference type="GO" id="GO:0032259">
    <property type="term" value="P:methylation"/>
    <property type="evidence" value="ECO:0007669"/>
    <property type="project" value="UniProtKB-KW"/>
</dbReference>
<sequence length="285" mass="30344">MTLPAAAPERTAIDLDANRPLDDRYFERMAASLGDKARVIPFLVGRRVLDVGAGGGELARAIAGAGFAVTALDASDEAIRRLESLGGVEVAHGDASDAARVVGGGFDAIVCSAVLHEVYSYAPADARRGTLDAALAMFADMLAPGGRLVIRDGVMPDDPSRPASVLLPPGRIDAFDRYAVLTPHAELVLARDGARVEGTRHQIAELLFTLTWGAETFAREAQERYQLHTLAGYAEAVAPYGLSLVHADAVTQPGYVAALADIEVRDEHGRPWFPPTNGLWVFEHP</sequence>
<dbReference type="KEGG" id="agf:ET445_12995"/>
<proteinExistence type="predicted"/>
<dbReference type="AlphaFoldDB" id="A0A4P6FDW1"/>